<dbReference type="OrthoDB" id="10064100at2759"/>
<feature type="repeat" description="WD" evidence="4">
    <location>
        <begin position="242"/>
        <end position="265"/>
    </location>
</feature>
<dbReference type="Gene3D" id="1.10.150.50">
    <property type="entry name" value="Transcription Factor, Ets-1"/>
    <property type="match status" value="1"/>
</dbReference>
<dbReference type="InterPro" id="IPR052085">
    <property type="entry name" value="WD-SAM-U-box"/>
</dbReference>
<dbReference type="PANTHER" id="PTHR46573">
    <property type="entry name" value="WD REPEAT, SAM AND U-BOX DOMAIN-CONTAINING PROTEIN 1"/>
    <property type="match status" value="1"/>
</dbReference>
<dbReference type="AlphaFoldDB" id="A0A6P8J6Q7"/>
<protein>
    <recommendedName>
        <fullName evidence="1">WD repeat, SAM and U-box domain-containing protein 1</fullName>
    </recommendedName>
</protein>
<dbReference type="PROSITE" id="PS51698">
    <property type="entry name" value="U_BOX"/>
    <property type="match status" value="1"/>
</dbReference>
<proteinExistence type="predicted"/>
<dbReference type="Gene3D" id="2.130.10.10">
    <property type="entry name" value="YVTN repeat-like/Quinoprotein amine dehydrogenase"/>
    <property type="match status" value="2"/>
</dbReference>
<feature type="repeat" description="WD" evidence="4">
    <location>
        <begin position="317"/>
        <end position="350"/>
    </location>
</feature>
<dbReference type="PRINTS" id="PR00320">
    <property type="entry name" value="GPROTEINBRPT"/>
</dbReference>
<dbReference type="PROSITE" id="PS50294">
    <property type="entry name" value="WD_REPEATS_REGION"/>
    <property type="match status" value="5"/>
</dbReference>
<dbReference type="Pfam" id="PF04564">
    <property type="entry name" value="U-box"/>
    <property type="match status" value="1"/>
</dbReference>
<dbReference type="InterPro" id="IPR003613">
    <property type="entry name" value="Ubox_domain"/>
</dbReference>
<dbReference type="InterPro" id="IPR015943">
    <property type="entry name" value="WD40/YVTN_repeat-like_dom_sf"/>
</dbReference>
<feature type="repeat" description="WD" evidence="4">
    <location>
        <begin position="52"/>
        <end position="93"/>
    </location>
</feature>
<dbReference type="FunCoup" id="A0A6P8J6Q7">
    <property type="interactions" value="158"/>
</dbReference>
<reference evidence="8" key="1">
    <citation type="submission" date="2025-08" db="UniProtKB">
        <authorList>
            <consortium name="RefSeq"/>
        </authorList>
    </citation>
    <scope>IDENTIFICATION</scope>
    <source>
        <tissue evidence="8">Tentacle</tissue>
    </source>
</reference>
<dbReference type="SMART" id="SM00454">
    <property type="entry name" value="SAM"/>
    <property type="match status" value="1"/>
</dbReference>
<dbReference type="InParanoid" id="A0A6P8J6Q7"/>
<name>A0A6P8J6Q7_ACTTE</name>
<dbReference type="CDD" id="cd16655">
    <property type="entry name" value="RING-Ubox_WDSUB1-like"/>
    <property type="match status" value="1"/>
</dbReference>
<dbReference type="InterPro" id="IPR036322">
    <property type="entry name" value="WD40_repeat_dom_sf"/>
</dbReference>
<dbReference type="InterPro" id="IPR001680">
    <property type="entry name" value="WD40_rpt"/>
</dbReference>
<keyword evidence="3" id="KW-0677">Repeat</keyword>
<dbReference type="PROSITE" id="PS00678">
    <property type="entry name" value="WD_REPEATS_1"/>
    <property type="match status" value="2"/>
</dbReference>
<dbReference type="GeneID" id="116307448"/>
<dbReference type="KEGG" id="aten:116307448"/>
<feature type="repeat" description="WD" evidence="4">
    <location>
        <begin position="275"/>
        <end position="307"/>
    </location>
</feature>
<evidence type="ECO:0000256" key="4">
    <source>
        <dbReference type="PROSITE-ProRule" id="PRU00221"/>
    </source>
</evidence>
<feature type="repeat" description="WD" evidence="4">
    <location>
        <begin position="8"/>
        <end position="49"/>
    </location>
</feature>
<dbReference type="Gene3D" id="3.30.40.10">
    <property type="entry name" value="Zinc/RING finger domain, C3HC4 (zinc finger)"/>
    <property type="match status" value="1"/>
</dbReference>
<evidence type="ECO:0000259" key="6">
    <source>
        <dbReference type="PROSITE" id="PS51698"/>
    </source>
</evidence>
<dbReference type="InterPro" id="IPR020472">
    <property type="entry name" value="WD40_PAC1"/>
</dbReference>
<feature type="repeat" description="WD" evidence="4">
    <location>
        <begin position="94"/>
        <end position="135"/>
    </location>
</feature>
<dbReference type="Pfam" id="PF00536">
    <property type="entry name" value="SAM_1"/>
    <property type="match status" value="1"/>
</dbReference>
<keyword evidence="2 4" id="KW-0853">WD repeat</keyword>
<dbReference type="PROSITE" id="PS50105">
    <property type="entry name" value="SAM_DOMAIN"/>
    <property type="match status" value="1"/>
</dbReference>
<organism evidence="7 8">
    <name type="scientific">Actinia tenebrosa</name>
    <name type="common">Australian red waratah sea anemone</name>
    <dbReference type="NCBI Taxonomy" id="6105"/>
    <lineage>
        <taxon>Eukaryota</taxon>
        <taxon>Metazoa</taxon>
        <taxon>Cnidaria</taxon>
        <taxon>Anthozoa</taxon>
        <taxon>Hexacorallia</taxon>
        <taxon>Actiniaria</taxon>
        <taxon>Actiniidae</taxon>
        <taxon>Actinia</taxon>
    </lineage>
</organism>
<feature type="domain" description="U-box" evidence="6">
    <location>
        <begin position="456"/>
        <end position="530"/>
    </location>
</feature>
<dbReference type="SMART" id="SM00504">
    <property type="entry name" value="Ubox"/>
    <property type="match status" value="1"/>
</dbReference>
<dbReference type="InterPro" id="IPR013761">
    <property type="entry name" value="SAM/pointed_sf"/>
</dbReference>
<dbReference type="Pfam" id="PF00400">
    <property type="entry name" value="WD40"/>
    <property type="match status" value="5"/>
</dbReference>
<dbReference type="InterPro" id="IPR013083">
    <property type="entry name" value="Znf_RING/FYVE/PHD"/>
</dbReference>
<sequence length="532" mass="58483">MAEIIYTLSRHNRDVNGCCFSANSRVLASCSGDKTSRLWDIESGEELPQSPLERHDYQVNSCCFSPFGTILATASSDCKVILWDVNTGECLAVLEGHRGGVRTCSFSPNSQFLISGSADETFCIWDVSTRKLVRCVDKIESTVNACVFTPDGLQVVIGTSNGNLSIFDVHKGNLLKYLGDAHDLGVTACSFSPTFGSADHDYTESQSGICISASDLIPTSDSGSQPIIPTVTDTSGCAPQFLLATAGNDNLVRLWNIFTSSAYSEDCHIDARCVLDGHQGPVLDCKFSANGRILASASNDKTVILWDPLRAVTLHTITGHTRYVTCCAFSPDSRWLATGSGDRTMRVWQITLTERGDLDTNAIILERKDDSQTMPLEKPKKKLLALWTVDEVCSWLETIGLEQYGECFRENAIDGAELSNMTSEMLLNDIKIGPVGHRNKILRSINDIKKEEIDDNIPDEYLCPISREVMTDPVIAADGYSYDRNAIELWLRSGRLTSPMTNAPLRNATLTPNRMLKNIINRHFGQANQPLA</sequence>
<dbReference type="PANTHER" id="PTHR46573:SF1">
    <property type="entry name" value="WD REPEAT, SAM AND U-BOX DOMAIN-CONTAINING PROTEIN 1"/>
    <property type="match status" value="1"/>
</dbReference>
<evidence type="ECO:0000259" key="5">
    <source>
        <dbReference type="PROSITE" id="PS50105"/>
    </source>
</evidence>
<accession>A0A6P8J6Q7</accession>
<evidence type="ECO:0000256" key="2">
    <source>
        <dbReference type="ARBA" id="ARBA00022574"/>
    </source>
</evidence>
<dbReference type="GO" id="GO:0004842">
    <property type="term" value="F:ubiquitin-protein transferase activity"/>
    <property type="evidence" value="ECO:0007669"/>
    <property type="project" value="InterPro"/>
</dbReference>
<dbReference type="SUPFAM" id="SSF47769">
    <property type="entry name" value="SAM/Pointed domain"/>
    <property type="match status" value="1"/>
</dbReference>
<keyword evidence="7" id="KW-1185">Reference proteome</keyword>
<feature type="domain" description="SAM" evidence="5">
    <location>
        <begin position="387"/>
        <end position="451"/>
    </location>
</feature>
<evidence type="ECO:0000313" key="7">
    <source>
        <dbReference type="Proteomes" id="UP000515163"/>
    </source>
</evidence>
<dbReference type="InterPro" id="IPR019775">
    <property type="entry name" value="WD40_repeat_CS"/>
</dbReference>
<dbReference type="SMART" id="SM00320">
    <property type="entry name" value="WD40"/>
    <property type="match status" value="7"/>
</dbReference>
<evidence type="ECO:0000256" key="1">
    <source>
        <dbReference type="ARBA" id="ARBA00020894"/>
    </source>
</evidence>
<dbReference type="PROSITE" id="PS50082">
    <property type="entry name" value="WD_REPEATS_2"/>
    <property type="match status" value="6"/>
</dbReference>
<dbReference type="InterPro" id="IPR001660">
    <property type="entry name" value="SAM"/>
</dbReference>
<dbReference type="SUPFAM" id="SSF57850">
    <property type="entry name" value="RING/U-box"/>
    <property type="match status" value="1"/>
</dbReference>
<dbReference type="SUPFAM" id="SSF50978">
    <property type="entry name" value="WD40 repeat-like"/>
    <property type="match status" value="1"/>
</dbReference>
<dbReference type="RefSeq" id="XP_031573568.1">
    <property type="nucleotide sequence ID" value="XM_031717708.1"/>
</dbReference>
<dbReference type="CDD" id="cd00200">
    <property type="entry name" value="WD40"/>
    <property type="match status" value="1"/>
</dbReference>
<gene>
    <name evidence="8" type="primary">LOC116307448</name>
</gene>
<dbReference type="Proteomes" id="UP000515163">
    <property type="component" value="Unplaced"/>
</dbReference>
<dbReference type="GO" id="GO:0016567">
    <property type="term" value="P:protein ubiquitination"/>
    <property type="evidence" value="ECO:0007669"/>
    <property type="project" value="InterPro"/>
</dbReference>
<evidence type="ECO:0000313" key="8">
    <source>
        <dbReference type="RefSeq" id="XP_031573568.1"/>
    </source>
</evidence>
<evidence type="ECO:0000256" key="3">
    <source>
        <dbReference type="ARBA" id="ARBA00022737"/>
    </source>
</evidence>